<reference evidence="1" key="1">
    <citation type="journal article" date="2014" name="Front. Microbiol.">
        <title>High frequency of phylogenetically diverse reductive dehalogenase-homologous genes in deep subseafloor sedimentary metagenomes.</title>
        <authorList>
            <person name="Kawai M."/>
            <person name="Futagami T."/>
            <person name="Toyoda A."/>
            <person name="Takaki Y."/>
            <person name="Nishi S."/>
            <person name="Hori S."/>
            <person name="Arai W."/>
            <person name="Tsubouchi T."/>
            <person name="Morono Y."/>
            <person name="Uchiyama I."/>
            <person name="Ito T."/>
            <person name="Fujiyama A."/>
            <person name="Inagaki F."/>
            <person name="Takami H."/>
        </authorList>
    </citation>
    <scope>NUCLEOTIDE SEQUENCE</scope>
    <source>
        <strain evidence="1">Expedition CK06-06</strain>
    </source>
</reference>
<dbReference type="AlphaFoldDB" id="X0X438"/>
<comment type="caution">
    <text evidence="1">The sequence shown here is derived from an EMBL/GenBank/DDBJ whole genome shotgun (WGS) entry which is preliminary data.</text>
</comment>
<gene>
    <name evidence="1" type="ORF">S01H1_64560</name>
</gene>
<sequence>MKKSTFPPGWDEERVRKVLAHYEEQTEDEAVAEDEAAYEDESQTIMEVPNDLVPSVRELIAK</sequence>
<protein>
    <submittedName>
        <fullName evidence="1">Uncharacterized protein</fullName>
    </submittedName>
</protein>
<feature type="non-terminal residue" evidence="1">
    <location>
        <position position="62"/>
    </location>
</feature>
<name>X0X438_9ZZZZ</name>
<accession>X0X438</accession>
<organism evidence="1">
    <name type="scientific">marine sediment metagenome</name>
    <dbReference type="NCBI Taxonomy" id="412755"/>
    <lineage>
        <taxon>unclassified sequences</taxon>
        <taxon>metagenomes</taxon>
        <taxon>ecological metagenomes</taxon>
    </lineage>
</organism>
<proteinExistence type="predicted"/>
<dbReference type="EMBL" id="BARS01042560">
    <property type="protein sequence ID" value="GAG30187.1"/>
    <property type="molecule type" value="Genomic_DNA"/>
</dbReference>
<evidence type="ECO:0000313" key="1">
    <source>
        <dbReference type="EMBL" id="GAG30187.1"/>
    </source>
</evidence>